<accession>A0A166CSJ7</accession>
<gene>
    <name evidence="1" type="ORF">FIBSPDRAFT_120993</name>
</gene>
<name>A0A166CSJ7_9AGAM</name>
<evidence type="ECO:0000313" key="2">
    <source>
        <dbReference type="Proteomes" id="UP000076532"/>
    </source>
</evidence>
<organism evidence="1 2">
    <name type="scientific">Athelia psychrophila</name>
    <dbReference type="NCBI Taxonomy" id="1759441"/>
    <lineage>
        <taxon>Eukaryota</taxon>
        <taxon>Fungi</taxon>
        <taxon>Dikarya</taxon>
        <taxon>Basidiomycota</taxon>
        <taxon>Agaricomycotina</taxon>
        <taxon>Agaricomycetes</taxon>
        <taxon>Agaricomycetidae</taxon>
        <taxon>Atheliales</taxon>
        <taxon>Atheliaceae</taxon>
        <taxon>Athelia</taxon>
    </lineage>
</organism>
<sequence>MCFQVLWEAYKSQAPSPEYYMPRLLGFTLGDSRIVHSRSSCIRENVKSRRTSVNRSSSPGKKMNPSWWERRGTQLLPLMKCQLLTNVDWERQKENNGVLHARSIQEARCTSQHPIEFLPSAVIIPQSCTLSSPVTTGCGSWLAAQTGQRYFHNIRIYVRRILNTANEYHPEAAEKQYQQSR</sequence>
<reference evidence="1 2" key="1">
    <citation type="journal article" date="2016" name="Mol. Biol. Evol.">
        <title>Comparative Genomics of Early-Diverging Mushroom-Forming Fungi Provides Insights into the Origins of Lignocellulose Decay Capabilities.</title>
        <authorList>
            <person name="Nagy L.G."/>
            <person name="Riley R."/>
            <person name="Tritt A."/>
            <person name="Adam C."/>
            <person name="Daum C."/>
            <person name="Floudas D."/>
            <person name="Sun H."/>
            <person name="Yadav J.S."/>
            <person name="Pangilinan J."/>
            <person name="Larsson K.H."/>
            <person name="Matsuura K."/>
            <person name="Barry K."/>
            <person name="Labutti K."/>
            <person name="Kuo R."/>
            <person name="Ohm R.A."/>
            <person name="Bhattacharya S.S."/>
            <person name="Shirouzu T."/>
            <person name="Yoshinaga Y."/>
            <person name="Martin F.M."/>
            <person name="Grigoriev I.V."/>
            <person name="Hibbett D.S."/>
        </authorList>
    </citation>
    <scope>NUCLEOTIDE SEQUENCE [LARGE SCALE GENOMIC DNA]</scope>
    <source>
        <strain evidence="1 2">CBS 109695</strain>
    </source>
</reference>
<dbReference type="AlphaFoldDB" id="A0A166CSJ7"/>
<keyword evidence="2" id="KW-1185">Reference proteome</keyword>
<dbReference type="Proteomes" id="UP000076532">
    <property type="component" value="Unassembled WGS sequence"/>
</dbReference>
<proteinExistence type="predicted"/>
<protein>
    <submittedName>
        <fullName evidence="1">Uncharacterized protein</fullName>
    </submittedName>
</protein>
<dbReference type="EMBL" id="KV417625">
    <property type="protein sequence ID" value="KZP13959.1"/>
    <property type="molecule type" value="Genomic_DNA"/>
</dbReference>
<evidence type="ECO:0000313" key="1">
    <source>
        <dbReference type="EMBL" id="KZP13959.1"/>
    </source>
</evidence>